<dbReference type="Proteomes" id="UP001221757">
    <property type="component" value="Unassembled WGS sequence"/>
</dbReference>
<accession>A0AAD7BSD6</accession>
<feature type="region of interest" description="Disordered" evidence="1">
    <location>
        <begin position="49"/>
        <end position="86"/>
    </location>
</feature>
<feature type="compositionally biased region" description="Polar residues" evidence="1">
    <location>
        <begin position="141"/>
        <end position="150"/>
    </location>
</feature>
<gene>
    <name evidence="2" type="ORF">B0H17DRAFT_1150683</name>
</gene>
<dbReference type="EMBL" id="JARKIE010000550">
    <property type="protein sequence ID" value="KAJ7629144.1"/>
    <property type="molecule type" value="Genomic_DNA"/>
</dbReference>
<evidence type="ECO:0000313" key="3">
    <source>
        <dbReference type="Proteomes" id="UP001221757"/>
    </source>
</evidence>
<reference evidence="2" key="1">
    <citation type="submission" date="2023-03" db="EMBL/GenBank/DDBJ databases">
        <title>Massive genome expansion in bonnet fungi (Mycena s.s.) driven by repeated elements and novel gene families across ecological guilds.</title>
        <authorList>
            <consortium name="Lawrence Berkeley National Laboratory"/>
            <person name="Harder C.B."/>
            <person name="Miyauchi S."/>
            <person name="Viragh M."/>
            <person name="Kuo A."/>
            <person name="Thoen E."/>
            <person name="Andreopoulos B."/>
            <person name="Lu D."/>
            <person name="Skrede I."/>
            <person name="Drula E."/>
            <person name="Henrissat B."/>
            <person name="Morin E."/>
            <person name="Kohler A."/>
            <person name="Barry K."/>
            <person name="LaButti K."/>
            <person name="Morin E."/>
            <person name="Salamov A."/>
            <person name="Lipzen A."/>
            <person name="Mereny Z."/>
            <person name="Hegedus B."/>
            <person name="Baldrian P."/>
            <person name="Stursova M."/>
            <person name="Weitz H."/>
            <person name="Taylor A."/>
            <person name="Grigoriev I.V."/>
            <person name="Nagy L.G."/>
            <person name="Martin F."/>
            <person name="Kauserud H."/>
        </authorList>
    </citation>
    <scope>NUCLEOTIDE SEQUENCE</scope>
    <source>
        <strain evidence="2">CBHHK067</strain>
    </source>
</reference>
<feature type="compositionally biased region" description="Low complexity" evidence="1">
    <location>
        <begin position="104"/>
        <end position="119"/>
    </location>
</feature>
<evidence type="ECO:0000256" key="1">
    <source>
        <dbReference type="SAM" id="MobiDB-lite"/>
    </source>
</evidence>
<evidence type="ECO:0000313" key="2">
    <source>
        <dbReference type="EMBL" id="KAJ7629144.1"/>
    </source>
</evidence>
<organism evidence="2 3">
    <name type="scientific">Mycena rosella</name>
    <name type="common">Pink bonnet</name>
    <name type="synonym">Agaricus rosellus</name>
    <dbReference type="NCBI Taxonomy" id="1033263"/>
    <lineage>
        <taxon>Eukaryota</taxon>
        <taxon>Fungi</taxon>
        <taxon>Dikarya</taxon>
        <taxon>Basidiomycota</taxon>
        <taxon>Agaricomycotina</taxon>
        <taxon>Agaricomycetes</taxon>
        <taxon>Agaricomycetidae</taxon>
        <taxon>Agaricales</taxon>
        <taxon>Marasmiineae</taxon>
        <taxon>Mycenaceae</taxon>
        <taxon>Mycena</taxon>
    </lineage>
</organism>
<dbReference type="AlphaFoldDB" id="A0AAD7BSD6"/>
<proteinExistence type="predicted"/>
<protein>
    <submittedName>
        <fullName evidence="2">Uncharacterized protein</fullName>
    </submittedName>
</protein>
<name>A0AAD7BSD6_MYCRO</name>
<comment type="caution">
    <text evidence="2">The sequence shown here is derived from an EMBL/GenBank/DDBJ whole genome shotgun (WGS) entry which is preliminary data.</text>
</comment>
<feature type="compositionally biased region" description="Acidic residues" evidence="1">
    <location>
        <begin position="76"/>
        <end position="85"/>
    </location>
</feature>
<sequence length="150" mass="16660">MCMRVLSLGWFKPLPSFDCVLTFLWIYGGELDVSTETCDLVRKRRRSASLGFSNSEGRAKRARSGSHVSNQSWEADWQDDDDDDLPSFLKPATLPFVFDPASTGLTSSSTSASLAQSSANGPSRIIRKANPAPRKGLHIPKSSSNFWRRY</sequence>
<keyword evidence="3" id="KW-1185">Reference proteome</keyword>
<feature type="region of interest" description="Disordered" evidence="1">
    <location>
        <begin position="104"/>
        <end position="150"/>
    </location>
</feature>